<comment type="caution">
    <text evidence="3">The sequence shown here is derived from an EMBL/GenBank/DDBJ whole genome shotgun (WGS) entry which is preliminary data.</text>
</comment>
<feature type="transmembrane region" description="Helical" evidence="1">
    <location>
        <begin position="45"/>
        <end position="62"/>
    </location>
</feature>
<dbReference type="CDD" id="cd01949">
    <property type="entry name" value="GGDEF"/>
    <property type="match status" value="1"/>
</dbReference>
<dbReference type="FunFam" id="3.30.70.270:FF:000001">
    <property type="entry name" value="Diguanylate cyclase domain protein"/>
    <property type="match status" value="1"/>
</dbReference>
<evidence type="ECO:0000313" key="3">
    <source>
        <dbReference type="EMBL" id="TWE04970.1"/>
    </source>
</evidence>
<dbReference type="PANTHER" id="PTHR45138:SF9">
    <property type="entry name" value="DIGUANYLATE CYCLASE DGCM-RELATED"/>
    <property type="match status" value="1"/>
</dbReference>
<keyword evidence="4" id="KW-1185">Reference proteome</keyword>
<evidence type="ECO:0000256" key="1">
    <source>
        <dbReference type="SAM" id="Phobius"/>
    </source>
</evidence>
<organism evidence="3 4">
    <name type="scientific">Neobacillus bataviensis</name>
    <dbReference type="NCBI Taxonomy" id="220685"/>
    <lineage>
        <taxon>Bacteria</taxon>
        <taxon>Bacillati</taxon>
        <taxon>Bacillota</taxon>
        <taxon>Bacilli</taxon>
        <taxon>Bacillales</taxon>
        <taxon>Bacillaceae</taxon>
        <taxon>Neobacillus</taxon>
    </lineage>
</organism>
<feature type="domain" description="GGDEF" evidence="2">
    <location>
        <begin position="218"/>
        <end position="345"/>
    </location>
</feature>
<dbReference type="InterPro" id="IPR050469">
    <property type="entry name" value="Diguanylate_Cyclase"/>
</dbReference>
<dbReference type="AlphaFoldDB" id="A0A561DNP5"/>
<dbReference type="InterPro" id="IPR043128">
    <property type="entry name" value="Rev_trsase/Diguanyl_cyclase"/>
</dbReference>
<dbReference type="PANTHER" id="PTHR45138">
    <property type="entry name" value="REGULATORY COMPONENTS OF SENSORY TRANSDUCTION SYSTEM"/>
    <property type="match status" value="1"/>
</dbReference>
<dbReference type="SMART" id="SM00267">
    <property type="entry name" value="GGDEF"/>
    <property type="match status" value="1"/>
</dbReference>
<dbReference type="NCBIfam" id="TIGR00254">
    <property type="entry name" value="GGDEF"/>
    <property type="match status" value="1"/>
</dbReference>
<dbReference type="Proteomes" id="UP000319671">
    <property type="component" value="Unassembled WGS sequence"/>
</dbReference>
<accession>A0A561DNP5</accession>
<evidence type="ECO:0000313" key="4">
    <source>
        <dbReference type="Proteomes" id="UP000319671"/>
    </source>
</evidence>
<feature type="transmembrane region" description="Helical" evidence="1">
    <location>
        <begin position="15"/>
        <end position="33"/>
    </location>
</feature>
<dbReference type="RefSeq" id="WP_144563418.1">
    <property type="nucleotide sequence ID" value="NZ_VIVN01000003.1"/>
</dbReference>
<dbReference type="InterPro" id="IPR000160">
    <property type="entry name" value="GGDEF_dom"/>
</dbReference>
<reference evidence="3 4" key="1">
    <citation type="submission" date="2019-06" db="EMBL/GenBank/DDBJ databases">
        <title>Sorghum-associated microbial communities from plants grown in Nebraska, USA.</title>
        <authorList>
            <person name="Schachtman D."/>
        </authorList>
    </citation>
    <scope>NUCLEOTIDE SEQUENCE [LARGE SCALE GENOMIC DNA]</scope>
    <source>
        <strain evidence="3 4">2482</strain>
    </source>
</reference>
<gene>
    <name evidence="3" type="ORF">FB550_103145</name>
</gene>
<dbReference type="Gene3D" id="3.30.70.270">
    <property type="match status" value="1"/>
</dbReference>
<sequence>MKKQFDSLADLKRGVYLWIVPLIVIALILNIVMQNGYNEYKMNFIINNALTIWLFLSWVLLIKRRWVKFIEYSCLALITVYHIATFFDTVAHYLLPSGGSLGDFIVWMPIYIVFIFLTLGVKKGLTFSIFIFLLTLVDGLTYFNRLSTESMDSLLQYYFANFVYIVVLYCAQHIFKVYAEAQLFKKHAYLDSLTGIANRHQIDGWFEKKLKDSKEMNITFSVIFFDIDHFKMINDQYGHKAGDAILIELADLIQSNLAAREWFGRWGGEEFIIIPTVTGQGAINLAELLRETVATHDFQIVGRLTASFGVTESLPDDTIDSLLSRVDEGLYQSKHRGRNKVSSVS</sequence>
<feature type="transmembrane region" description="Helical" evidence="1">
    <location>
        <begin position="101"/>
        <end position="118"/>
    </location>
</feature>
<protein>
    <submittedName>
        <fullName evidence="3">Diguanylate cyclase (GGDEF)-like protein</fullName>
    </submittedName>
</protein>
<feature type="transmembrane region" description="Helical" evidence="1">
    <location>
        <begin position="125"/>
        <end position="143"/>
    </location>
</feature>
<dbReference type="Pfam" id="PF00990">
    <property type="entry name" value="GGDEF"/>
    <property type="match status" value="1"/>
</dbReference>
<proteinExistence type="predicted"/>
<feature type="transmembrane region" description="Helical" evidence="1">
    <location>
        <begin position="74"/>
        <end position="95"/>
    </location>
</feature>
<dbReference type="GO" id="GO:0052621">
    <property type="term" value="F:diguanylate cyclase activity"/>
    <property type="evidence" value="ECO:0007669"/>
    <property type="project" value="TreeGrafter"/>
</dbReference>
<evidence type="ECO:0000259" key="2">
    <source>
        <dbReference type="PROSITE" id="PS50887"/>
    </source>
</evidence>
<keyword evidence="1" id="KW-0812">Transmembrane</keyword>
<name>A0A561DNP5_9BACI</name>
<dbReference type="SUPFAM" id="SSF55073">
    <property type="entry name" value="Nucleotide cyclase"/>
    <property type="match status" value="1"/>
</dbReference>
<dbReference type="EMBL" id="VIVN01000003">
    <property type="protein sequence ID" value="TWE04970.1"/>
    <property type="molecule type" value="Genomic_DNA"/>
</dbReference>
<dbReference type="InterPro" id="IPR029787">
    <property type="entry name" value="Nucleotide_cyclase"/>
</dbReference>
<keyword evidence="1" id="KW-0472">Membrane</keyword>
<feature type="transmembrane region" description="Helical" evidence="1">
    <location>
        <begin position="155"/>
        <end position="175"/>
    </location>
</feature>
<keyword evidence="1" id="KW-1133">Transmembrane helix</keyword>
<dbReference type="PROSITE" id="PS50887">
    <property type="entry name" value="GGDEF"/>
    <property type="match status" value="1"/>
</dbReference>